<evidence type="ECO:0000259" key="2">
    <source>
        <dbReference type="Pfam" id="PF07993"/>
    </source>
</evidence>
<feature type="domain" description="AMP-dependent synthetase/ligase" evidence="1">
    <location>
        <begin position="526"/>
        <end position="772"/>
    </location>
</feature>
<protein>
    <submittedName>
        <fullName evidence="3">Predicted protein</fullName>
    </submittedName>
</protein>
<dbReference type="KEGG" id="ngr:NAEGRDRAFT_74487"/>
<dbReference type="GeneID" id="8853645"/>
<dbReference type="VEuPathDB" id="AmoebaDB:NAEGRDRAFT_74487"/>
<organism evidence="4">
    <name type="scientific">Naegleria gruberi</name>
    <name type="common">Amoeba</name>
    <dbReference type="NCBI Taxonomy" id="5762"/>
    <lineage>
        <taxon>Eukaryota</taxon>
        <taxon>Discoba</taxon>
        <taxon>Heterolobosea</taxon>
        <taxon>Tetramitia</taxon>
        <taxon>Eutetramitia</taxon>
        <taxon>Vahlkampfiidae</taxon>
        <taxon>Naegleria</taxon>
    </lineage>
</organism>
<dbReference type="InterPro" id="IPR013120">
    <property type="entry name" value="FAR_NAD-bd"/>
</dbReference>
<dbReference type="InterPro" id="IPR042099">
    <property type="entry name" value="ANL_N_sf"/>
</dbReference>
<dbReference type="Proteomes" id="UP000006671">
    <property type="component" value="Unassembled WGS sequence"/>
</dbReference>
<dbReference type="GO" id="GO:0016020">
    <property type="term" value="C:membrane"/>
    <property type="evidence" value="ECO:0007669"/>
    <property type="project" value="TreeGrafter"/>
</dbReference>
<dbReference type="InterPro" id="IPR036291">
    <property type="entry name" value="NAD(P)-bd_dom_sf"/>
</dbReference>
<dbReference type="OrthoDB" id="416786at2759"/>
<proteinExistence type="predicted"/>
<dbReference type="GO" id="GO:0005783">
    <property type="term" value="C:endoplasmic reticulum"/>
    <property type="evidence" value="ECO:0007669"/>
    <property type="project" value="TreeGrafter"/>
</dbReference>
<dbReference type="SUPFAM" id="SSF56801">
    <property type="entry name" value="Acetyl-CoA synthetase-like"/>
    <property type="match status" value="1"/>
</dbReference>
<dbReference type="Pfam" id="PF07993">
    <property type="entry name" value="NAD_binding_4"/>
    <property type="match status" value="1"/>
</dbReference>
<dbReference type="EMBL" id="GG738914">
    <property type="protein sequence ID" value="EFC37790.1"/>
    <property type="molecule type" value="Genomic_DNA"/>
</dbReference>
<dbReference type="SUPFAM" id="SSF51735">
    <property type="entry name" value="NAD(P)-binding Rossmann-fold domains"/>
    <property type="match status" value="1"/>
</dbReference>
<dbReference type="Gene3D" id="3.40.50.720">
    <property type="entry name" value="NAD(P)-binding Rossmann-like Domain"/>
    <property type="match status" value="1"/>
</dbReference>
<accession>D2VZH2</accession>
<dbReference type="OMA" id="ANVNFIM"/>
<reference evidence="3 4" key="1">
    <citation type="journal article" date="2010" name="Cell">
        <title>The genome of Naegleria gruberi illuminates early eukaryotic versatility.</title>
        <authorList>
            <person name="Fritz-Laylin L.K."/>
            <person name="Prochnik S.E."/>
            <person name="Ginger M.L."/>
            <person name="Dacks J.B."/>
            <person name="Carpenter M.L."/>
            <person name="Field M.C."/>
            <person name="Kuo A."/>
            <person name="Paredez A."/>
            <person name="Chapman J."/>
            <person name="Pham J."/>
            <person name="Shu S."/>
            <person name="Neupane R."/>
            <person name="Cipriano M."/>
            <person name="Mancuso J."/>
            <person name="Tu H."/>
            <person name="Salamov A."/>
            <person name="Lindquist E."/>
            <person name="Shapiro H."/>
            <person name="Lucas S."/>
            <person name="Grigoriev I.V."/>
            <person name="Cande W.Z."/>
            <person name="Fulton C."/>
            <person name="Rokhsar D.S."/>
            <person name="Dawson S.C."/>
        </authorList>
    </citation>
    <scope>NUCLEOTIDE SEQUENCE [LARGE SCALE GENOMIC DNA]</scope>
    <source>
        <strain evidence="3 4">NEG-M</strain>
    </source>
</reference>
<dbReference type="PANTHER" id="PTHR43272">
    <property type="entry name" value="LONG-CHAIN-FATTY-ACID--COA LIGASE"/>
    <property type="match status" value="1"/>
</dbReference>
<dbReference type="GO" id="GO:0004467">
    <property type="term" value="F:long-chain fatty acid-CoA ligase activity"/>
    <property type="evidence" value="ECO:0007669"/>
    <property type="project" value="TreeGrafter"/>
</dbReference>
<dbReference type="eggNOG" id="KOG1256">
    <property type="taxonomic scope" value="Eukaryota"/>
</dbReference>
<dbReference type="Gene3D" id="3.40.50.12780">
    <property type="entry name" value="N-terminal domain of ligase-like"/>
    <property type="match status" value="2"/>
</dbReference>
<evidence type="ECO:0000313" key="3">
    <source>
        <dbReference type="EMBL" id="EFC37790.1"/>
    </source>
</evidence>
<keyword evidence="4" id="KW-1185">Reference proteome</keyword>
<name>D2VZH2_NAEGR</name>
<dbReference type="AlphaFoldDB" id="D2VZH2"/>
<sequence length="1202" mass="138542">MLLILETVPCTNDHHHDDDNSSSSQQSSSMSYVQRVNIHALHKHGYKLYDHRNRPQKPQLFSTCGWIPTSYLTTILPDPLVCSPNKSLDLGRALVDREEDIEQAEQYQKEHGMRMDNYESFCRDMYRFECWNDVEKVRGGELDRLEKVSTQQCHVHCLEAPKYDEFNIGVESFEKEKEEWKKLAREKFKDCRDVFFVKNSKHPGYLHWLIRSAYISETIINALNAFGDRPCLGYRRRISATEFETFHRWFTFEQLHERVMRFGLGLYQFEKEFLNQPRPFSQEEGRGFVGICSSNRADWFVADWASLTQSFISVALPQTKVDCISEDIVNMESVDVLKSISHEIICIINNSQIPLLVCSRDLTVKFLKLIKHGLIPSVKVIVQMEDFLVKKEEFDETSYKNAGEEELTKYLKNLRAVHQGKVKQHAKKLTSQDDSTSSPLYYLMKSRYKNSNLNMNVSIEELCDFNKSDDEFVIHNYISENDINLDCKSIMLARELSIELTDMTSIELSTCKDYPTFNNALRFNIRTNNSVNDLTTIVYTSGSTSTEPKGAVMTDRQYNENVQMEIYHYHPLVFITYAPLSHITDRMNTTACMVNGGRSGFNCGEMDKVFDDYQSIQPVTESNTPRFYNILYAEYQRLKVLEGDSLTPEKEEEIMQKVRNMLGGRIKSLVTGGASTSPQVVEFLKECFKCNVYNGYSSTECGYIGPIGVDGVDYLSEKIQEENKQLPRHIMKLKDVEIKLESVPELGYFITDVPFPRGEICVKSSTIISGYYRDTEKTKLSFDSENYFQTADIGEIDKEKLRLRIIDRKKNIFKLSQGEFVAPENLENLFISKTLFVDQIYIYGNSEKSFLVAVIVPRNLPLLKEKAKSMAIERNQIFEDSDLSRNGFIYKVIQDDLNKCAREAKLESYEIPKGFIIEMEIFTPENGKMTASYKLCRPALVKSYKEDLEKLYKEIEGEDMSTLDQVSNKVQLEEFLKKLFESGGVVDSLSSVRLSNLLSQKFNVKLGADKILQECKNNENPALAIMEMIEKLLENGQAQDELFRNDEELLREVKDLIKDIPIVDETLSKTIELNKNRNILITGSTGFIGVGLVCEQLFSNPESNLTCIIRGKSLDNERERLISNVMNYCYHFSPEEKKSLLETFNSRVSVILGDISMNRFGLDQDIYNKLETDIDTVIHCAANVNFIMNYTQLEARQCSKCY</sequence>
<dbReference type="STRING" id="5762.D2VZH2"/>
<dbReference type="RefSeq" id="XP_002670534.1">
    <property type="nucleotide sequence ID" value="XM_002670488.1"/>
</dbReference>
<evidence type="ECO:0000259" key="1">
    <source>
        <dbReference type="Pfam" id="PF00501"/>
    </source>
</evidence>
<dbReference type="InterPro" id="IPR000873">
    <property type="entry name" value="AMP-dep_synth/lig_dom"/>
</dbReference>
<dbReference type="PANTHER" id="PTHR43272:SF91">
    <property type="entry name" value="CARRIER DOMAIN-CONTAINING PROTEIN"/>
    <property type="match status" value="1"/>
</dbReference>
<feature type="domain" description="Thioester reductase (TE)" evidence="2">
    <location>
        <begin position="1081"/>
        <end position="1193"/>
    </location>
</feature>
<gene>
    <name evidence="3" type="ORF">NAEGRDRAFT_74487</name>
</gene>
<dbReference type="Pfam" id="PF00501">
    <property type="entry name" value="AMP-binding"/>
    <property type="match status" value="1"/>
</dbReference>
<evidence type="ECO:0000313" key="4">
    <source>
        <dbReference type="Proteomes" id="UP000006671"/>
    </source>
</evidence>
<dbReference type="InParanoid" id="D2VZH2"/>